<evidence type="ECO:0000313" key="2">
    <source>
        <dbReference type="Proteomes" id="UP001432401"/>
    </source>
</evidence>
<protein>
    <submittedName>
        <fullName evidence="1">Uncharacterized protein</fullName>
    </submittedName>
</protein>
<gene>
    <name evidence="1" type="ORF">ABUK86_23090</name>
</gene>
<accession>A0ABV2A013</accession>
<keyword evidence="2" id="KW-1185">Reference proteome</keyword>
<comment type="caution">
    <text evidence="1">The sequence shown here is derived from an EMBL/GenBank/DDBJ whole genome shotgun (WGS) entry which is preliminary data.</text>
</comment>
<name>A0ABV2A013_9ACTN</name>
<sequence length="169" mass="18313">MPEIPAPTGRSTTIDDVARSVVARVAPDEIDAYPRVRDEYFVRGRANRSEDNPLGFGEIVVGVVTGIVLTVLHDLAVESLTDAARPWWKRGWQRIGQLLRVRRRPKVEPGTVARAPSPEQVPAVIASVNDHVRKAGLPPQQAELLAQAIIAELTSPERPDDGACADSSG</sequence>
<dbReference type="RefSeq" id="WP_267949361.1">
    <property type="nucleotide sequence ID" value="NZ_JBEQNA010000012.1"/>
</dbReference>
<organism evidence="1 2">
    <name type="scientific">Nocardiopsis tropica</name>
    <dbReference type="NCBI Taxonomy" id="109330"/>
    <lineage>
        <taxon>Bacteria</taxon>
        <taxon>Bacillati</taxon>
        <taxon>Actinomycetota</taxon>
        <taxon>Actinomycetes</taxon>
        <taxon>Streptosporangiales</taxon>
        <taxon>Nocardiopsidaceae</taxon>
        <taxon>Nocardiopsis</taxon>
    </lineage>
</organism>
<proteinExistence type="predicted"/>
<evidence type="ECO:0000313" key="1">
    <source>
        <dbReference type="EMBL" id="MES0836680.1"/>
    </source>
</evidence>
<dbReference type="Proteomes" id="UP001432401">
    <property type="component" value="Unassembled WGS sequence"/>
</dbReference>
<dbReference type="EMBL" id="JBEQNB010000013">
    <property type="protein sequence ID" value="MES0836680.1"/>
    <property type="molecule type" value="Genomic_DNA"/>
</dbReference>
<reference evidence="1 2" key="1">
    <citation type="submission" date="2024-06" db="EMBL/GenBank/DDBJ databases">
        <authorList>
            <person name="Bataeva Y.V."/>
            <person name="Grigorian L.N."/>
            <person name="Solomentsev V.I."/>
        </authorList>
    </citation>
    <scope>NUCLEOTIDE SEQUENCE [LARGE SCALE GENOMIC DNA]</scope>
    <source>
        <strain evidence="2">SCPM-O-B-12605 (RCAM04882)</strain>
    </source>
</reference>